<sequence length="493" mass="56553">GSDIPPYGILSHTWEDDGVTFQDLLKDKKLSIAKIKKGYEKITHTCMQARFYDLSYAWIDTCCINKESSAELTEGINSMFQWYKNAKVCFAYLSDLPSGVSVEDGLPKCRWFTRGWTLQELIAPRQMMFYDQEWQSIGTKDDFCSLISSITKIDGDILMGKDHLNTYSVATRMSWAALRNTTRIEDLGYCLMGLFDVNMPLLYGEGSKAFRRLQEIIIDRDNDLTIFAWHRGQTRESRWELFAPSPAAFVECSDFVPYSREAVNPAFSMTNKGLRMENFKSFVKCALEDDKNTLGIPRYLLLLGFQLGIDYWKNIHLALPLSKLGPDVFIPNGRLIERFDDTKSTILNMPTFFIRPDGFESSFSRNEMMVHFPRHHRFKIRDSIAESHWDDTRQLFFRPVHGDLVVLGVLCSVKLGSLISTWPYVFGIAPVSKILQSAACFALKITKNYLHGCFPGTGDKVTIYRGTMSALKRPKSLILTTYVKFQRMEPRIP</sequence>
<dbReference type="PANTHER" id="PTHR10622">
    <property type="entry name" value="HET DOMAIN-CONTAINING PROTEIN"/>
    <property type="match status" value="1"/>
</dbReference>
<feature type="non-terminal residue" evidence="2">
    <location>
        <position position="493"/>
    </location>
</feature>
<proteinExistence type="predicted"/>
<dbReference type="Pfam" id="PF06985">
    <property type="entry name" value="HET"/>
    <property type="match status" value="1"/>
</dbReference>
<reference evidence="2 3" key="1">
    <citation type="submission" date="2018-05" db="EMBL/GenBank/DDBJ databases">
        <title>Genome sequencing and assembly of the regulated plant pathogen Lachnellula willkommii and related sister species for the development of diagnostic species identification markers.</title>
        <authorList>
            <person name="Giroux E."/>
            <person name="Bilodeau G."/>
        </authorList>
    </citation>
    <scope>NUCLEOTIDE SEQUENCE [LARGE SCALE GENOMIC DNA]</scope>
    <source>
        <strain evidence="2 3">CBS 268.59</strain>
    </source>
</reference>
<evidence type="ECO:0000313" key="2">
    <source>
        <dbReference type="EMBL" id="TVY73295.1"/>
    </source>
</evidence>
<gene>
    <name evidence="2" type="primary">HET-E1_10</name>
    <name evidence="2" type="ORF">LSUE1_G009064</name>
</gene>
<dbReference type="PANTHER" id="PTHR10622:SF12">
    <property type="entry name" value="HET DOMAIN-CONTAINING PROTEIN"/>
    <property type="match status" value="1"/>
</dbReference>
<accession>A0A8T9C1G6</accession>
<evidence type="ECO:0000313" key="3">
    <source>
        <dbReference type="Proteomes" id="UP000469558"/>
    </source>
</evidence>
<dbReference type="InterPro" id="IPR010730">
    <property type="entry name" value="HET"/>
</dbReference>
<name>A0A8T9C1G6_9HELO</name>
<feature type="domain" description="Heterokaryon incompatibility" evidence="1">
    <location>
        <begin position="7"/>
        <end position="95"/>
    </location>
</feature>
<dbReference type="Proteomes" id="UP000469558">
    <property type="component" value="Unassembled WGS sequence"/>
</dbReference>
<keyword evidence="3" id="KW-1185">Reference proteome</keyword>
<feature type="non-terminal residue" evidence="2">
    <location>
        <position position="1"/>
    </location>
</feature>
<comment type="caution">
    <text evidence="2">The sequence shown here is derived from an EMBL/GenBank/DDBJ whole genome shotgun (WGS) entry which is preliminary data.</text>
</comment>
<dbReference type="OrthoDB" id="674604at2759"/>
<organism evidence="2 3">
    <name type="scientific">Lachnellula suecica</name>
    <dbReference type="NCBI Taxonomy" id="602035"/>
    <lineage>
        <taxon>Eukaryota</taxon>
        <taxon>Fungi</taxon>
        <taxon>Dikarya</taxon>
        <taxon>Ascomycota</taxon>
        <taxon>Pezizomycotina</taxon>
        <taxon>Leotiomycetes</taxon>
        <taxon>Helotiales</taxon>
        <taxon>Lachnaceae</taxon>
        <taxon>Lachnellula</taxon>
    </lineage>
</organism>
<protein>
    <submittedName>
        <fullName evidence="2">Vegetative incompatibility protein HET-E-1</fullName>
    </submittedName>
</protein>
<evidence type="ECO:0000259" key="1">
    <source>
        <dbReference type="Pfam" id="PF06985"/>
    </source>
</evidence>
<dbReference type="AlphaFoldDB" id="A0A8T9C1G6"/>
<dbReference type="EMBL" id="QGMK01001123">
    <property type="protein sequence ID" value="TVY73295.1"/>
    <property type="molecule type" value="Genomic_DNA"/>
</dbReference>